<feature type="compositionally biased region" description="Basic and acidic residues" evidence="9">
    <location>
        <begin position="250"/>
        <end position="262"/>
    </location>
</feature>
<dbReference type="STRING" id="1810919.A0A3D8S624"/>
<evidence type="ECO:0000256" key="3">
    <source>
        <dbReference type="ARBA" id="ARBA00017363"/>
    </source>
</evidence>
<dbReference type="CDD" id="cd09839">
    <property type="entry name" value="M1_like_TAF2"/>
    <property type="match status" value="1"/>
</dbReference>
<evidence type="ECO:0000259" key="10">
    <source>
        <dbReference type="Pfam" id="PF25316"/>
    </source>
</evidence>
<dbReference type="RefSeq" id="XP_026604759.1">
    <property type="nucleotide sequence ID" value="XM_026747279.1"/>
</dbReference>
<dbReference type="EMBL" id="PVWQ01000005">
    <property type="protein sequence ID" value="RDW81706.1"/>
    <property type="molecule type" value="Genomic_DNA"/>
</dbReference>
<feature type="compositionally biased region" description="Polar residues" evidence="9">
    <location>
        <begin position="1171"/>
        <end position="1182"/>
    </location>
</feature>
<evidence type="ECO:0000256" key="4">
    <source>
        <dbReference type="ARBA" id="ARBA00023015"/>
    </source>
</evidence>
<comment type="subcellular location">
    <subcellularLocation>
        <location evidence="1">Nucleus</location>
    </subcellularLocation>
</comment>
<dbReference type="GO" id="GO:0016251">
    <property type="term" value="F:RNA polymerase II general transcription initiation factor activity"/>
    <property type="evidence" value="ECO:0007669"/>
    <property type="project" value="TreeGrafter"/>
</dbReference>
<dbReference type="Gene3D" id="2.60.40.1730">
    <property type="entry name" value="tricorn interacting facor f3 domain"/>
    <property type="match status" value="1"/>
</dbReference>
<dbReference type="FunFam" id="1.10.390.10:FF:000011">
    <property type="entry name" value="Transcription initiation factor TFIID subunit"/>
    <property type="match status" value="1"/>
</dbReference>
<keyword evidence="5" id="KW-0804">Transcription</keyword>
<feature type="compositionally biased region" description="Low complexity" evidence="9">
    <location>
        <begin position="1255"/>
        <end position="1266"/>
    </location>
</feature>
<dbReference type="GO" id="GO:0000976">
    <property type="term" value="F:transcription cis-regulatory region binding"/>
    <property type="evidence" value="ECO:0007669"/>
    <property type="project" value="TreeGrafter"/>
</dbReference>
<name>A0A3D8S624_9EURO</name>
<dbReference type="GO" id="GO:0005669">
    <property type="term" value="C:transcription factor TFIID complex"/>
    <property type="evidence" value="ECO:0007669"/>
    <property type="project" value="InterPro"/>
</dbReference>
<evidence type="ECO:0000256" key="5">
    <source>
        <dbReference type="ARBA" id="ARBA00023163"/>
    </source>
</evidence>
<feature type="region of interest" description="Disordered" evidence="9">
    <location>
        <begin position="239"/>
        <end position="262"/>
    </location>
</feature>
<organism evidence="12 13">
    <name type="scientific">Aspergillus mulundensis</name>
    <dbReference type="NCBI Taxonomy" id="1810919"/>
    <lineage>
        <taxon>Eukaryota</taxon>
        <taxon>Fungi</taxon>
        <taxon>Dikarya</taxon>
        <taxon>Ascomycota</taxon>
        <taxon>Pezizomycotina</taxon>
        <taxon>Eurotiomycetes</taxon>
        <taxon>Eurotiomycetidae</taxon>
        <taxon>Eurotiales</taxon>
        <taxon>Aspergillaceae</taxon>
        <taxon>Aspergillus</taxon>
        <taxon>Aspergillus subgen. Nidulantes</taxon>
    </lineage>
</organism>
<evidence type="ECO:0000313" key="13">
    <source>
        <dbReference type="Proteomes" id="UP000256690"/>
    </source>
</evidence>
<dbReference type="Proteomes" id="UP000256690">
    <property type="component" value="Unassembled WGS sequence"/>
</dbReference>
<dbReference type="InterPro" id="IPR057991">
    <property type="entry name" value="TPR_TAF2_C"/>
</dbReference>
<evidence type="ECO:0000256" key="7">
    <source>
        <dbReference type="ARBA" id="ARBA00025346"/>
    </source>
</evidence>
<dbReference type="InterPro" id="IPR057345">
    <property type="entry name" value="Ig-like_TAF2"/>
</dbReference>
<sequence>MPGVVDTPAGPSWPGLGYTVAHQKVELELDFASRSLKGKTEIIIHPDNKDLRTIRLNFRQGELKRVSVSGKVPTVKYADPYESLQLYGPHYHQRLASKIDGLLKTPSEPDLLVTVPKSVRIDELDPTSDEAQDQMALRAPGFADDTEGPLSSKAAETSAPRFTALTVNIEFIVENIRDGLQFVGLESGDKRYPHAYTTNSLDHGTGCPLFPCVDDPSSRCTWEVSIRCPCTLGDIFDRKSRDQSGGGTDAHPKTRTNHDRFAPDDEALDLSVVCSGDLTDDIVDPKDPSKKTVSFASYSPLSARQIGFAVGPFEYVNLADFRESDQDEQLGQNAIPLHAFCLPGRGDEVRNTCFPMAKAIDYFSMTYGSYPFASYKICFVDDAPEDTLPTACFSICSSRLLFPEEIIDPMYDSTRAITHALAVQWIGVNIVPMAPVDTWVTVGVSWYITDTFMRKLCGNNEYRFRLKQMSDRVCDLDYERPSVYDMGNILSIDPSEAHFIALKAPLVLFILDRRLTKASGKATMSRIISRLFLNARMGLQNRAVTSSLFQKLCERLGHAKLETFFQQWIYGAGCPRFQATQRFNKKKLVVEMMIKQVQSDQPSARDLEKDAFMRDVKEEIRNVYAGTIQPVFSGSMTIRIHEADGTPYEHIVEIKEGVTKFDIPYNTKYKRLKRNKRQKERAAAVIGTDGNAEVQEDILLYCLGDVLQSEEEMQQWRLADWSKEDEERMGQESYEWIRMDADFEWICKLSLVMPGYMYLSQLQQDRDVVAQLESLQYMAAQREHALISTIFLRTLMDRRYFYGIRVAAARALVKHAKEEINWLGLFHLEKAFQELFCLPNSPMTRSNDFTDRAAYVLQLVIPDAISRVRDVSGKTPMRVKRFLYDKLKFNDNSNNEYSDNFYVATLMKSLCHAMLGRVETHTDDLSNFDMDAVLEAQAEEQLEKDAMAEIDRYRRMDEWSSSYQNLYSRAALHCQMQLMQAKITGVDIMQFLPYTRVGTYDLLRLDAFQCLVELDIFKSPELLRWFIFTMSNDPSVWLRWQLHGLFGKALAPVAFGRGVVNEQTPAADGLIIEQESSTEIRQADLARRQTVTGALAALKTEVSGDLVLKECLWAACCSPIIGVLELSEFADLCRVIYDPITTKRITLKYPRYWGLRHQGRGRLHFYRTNKIRTSLNPSTTSSQKRKREDGGAMPAPASGLRVTFKQPKPNPHYLNHIPSTPSANTPTPRSGTPLQQRQPTKLSIPNFAAAQVHRTPSSQTPATPSTPGGGLKLKLKLGSQPKQ</sequence>
<evidence type="ECO:0000256" key="2">
    <source>
        <dbReference type="ARBA" id="ARBA00010937"/>
    </source>
</evidence>
<dbReference type="GO" id="GO:0003682">
    <property type="term" value="F:chromatin binding"/>
    <property type="evidence" value="ECO:0007669"/>
    <property type="project" value="TreeGrafter"/>
</dbReference>
<comment type="similarity">
    <text evidence="2">Belongs to the TAF2 family.</text>
</comment>
<dbReference type="Gene3D" id="1.10.390.10">
    <property type="entry name" value="Neutral Protease Domain 2"/>
    <property type="match status" value="1"/>
</dbReference>
<evidence type="ECO:0000256" key="8">
    <source>
        <dbReference type="ARBA" id="ARBA00076306"/>
    </source>
</evidence>
<dbReference type="GeneID" id="38115633"/>
<keyword evidence="6" id="KW-0539">Nucleus</keyword>
<feature type="domain" description="Transcription initiation factor TFIID subunit 2 Ig-like" evidence="10">
    <location>
        <begin position="572"/>
        <end position="753"/>
    </location>
</feature>
<dbReference type="Pfam" id="PF25316">
    <property type="entry name" value="TAF2_3rd"/>
    <property type="match status" value="1"/>
</dbReference>
<accession>A0A3D8S624</accession>
<dbReference type="Pfam" id="PF25577">
    <property type="entry name" value="TPR_TAF2_C"/>
    <property type="match status" value="1"/>
</dbReference>
<evidence type="ECO:0000259" key="11">
    <source>
        <dbReference type="Pfam" id="PF25577"/>
    </source>
</evidence>
<protein>
    <recommendedName>
        <fullName evidence="3">Transcription initiation factor TFIID subunit 2</fullName>
    </recommendedName>
    <alternativeName>
        <fullName evidence="8">TBP-associated factor 2</fullName>
    </alternativeName>
</protein>
<proteinExistence type="inferred from homology"/>
<dbReference type="OrthoDB" id="308861at2759"/>
<dbReference type="PANTHER" id="PTHR15137:SF9">
    <property type="entry name" value="TRANSCRIPTION INITIATION FACTOR TFIID SUBUNIT 2"/>
    <property type="match status" value="1"/>
</dbReference>
<dbReference type="InterPro" id="IPR042097">
    <property type="entry name" value="Aminopeptidase_N-like_N_sf"/>
</dbReference>
<feature type="region of interest" description="Disordered" evidence="9">
    <location>
        <begin position="1166"/>
        <end position="1283"/>
    </location>
</feature>
<evidence type="ECO:0000313" key="12">
    <source>
        <dbReference type="EMBL" id="RDW81706.1"/>
    </source>
</evidence>
<gene>
    <name evidence="12" type="ORF">DSM5745_05263</name>
</gene>
<keyword evidence="4" id="KW-0805">Transcription regulation</keyword>
<comment type="function">
    <text evidence="7">Functions as a component of the DNA-binding general transcription factor complex TFIID. Binding of TFIID to a promoter (with or without TATA element) is the initial step in pre-initiation complex (PIC) formation. TFIID plays a key role in the regulation of gene expression by RNA polymerase II through different activities such as transcription activator interaction, core promoter recognition and selectivity, TFIIA and TFIIB interaction, chromatin modification (histone acetylation by TAF1), facilitation of DNA opening and initiation of transcription.</text>
</comment>
<feature type="compositionally biased region" description="Polar residues" evidence="9">
    <location>
        <begin position="1217"/>
        <end position="1243"/>
    </location>
</feature>
<evidence type="ECO:0000256" key="1">
    <source>
        <dbReference type="ARBA" id="ARBA00004123"/>
    </source>
</evidence>
<evidence type="ECO:0000256" key="9">
    <source>
        <dbReference type="SAM" id="MobiDB-lite"/>
    </source>
</evidence>
<dbReference type="SUPFAM" id="SSF55486">
    <property type="entry name" value="Metalloproteases ('zincins'), catalytic domain"/>
    <property type="match status" value="1"/>
</dbReference>
<comment type="caution">
    <text evidence="12">The sequence shown here is derived from an EMBL/GenBank/DDBJ whole genome shotgun (WGS) entry which is preliminary data.</text>
</comment>
<dbReference type="InterPro" id="IPR037813">
    <property type="entry name" value="TAF2"/>
</dbReference>
<dbReference type="PANTHER" id="PTHR15137">
    <property type="entry name" value="TRANSCRIPTION INITIATION FACTOR TFIID"/>
    <property type="match status" value="1"/>
</dbReference>
<reference evidence="12 13" key="1">
    <citation type="journal article" date="2018" name="IMA Fungus">
        <title>IMA Genome-F 9: Draft genome sequence of Annulohypoxylon stygium, Aspergillus mulundensis, Berkeleyomyces basicola (syn. Thielaviopsis basicola), Ceratocystis smalleyi, two Cercospora beticola strains, Coleophoma cylindrospora, Fusarium fracticaudum, Phialophora cf. hyalina, and Morchella septimelata.</title>
        <authorList>
            <person name="Wingfield B.D."/>
            <person name="Bills G.F."/>
            <person name="Dong Y."/>
            <person name="Huang W."/>
            <person name="Nel W.J."/>
            <person name="Swalarsk-Parry B.S."/>
            <person name="Vaghefi N."/>
            <person name="Wilken P.M."/>
            <person name="An Z."/>
            <person name="de Beer Z.W."/>
            <person name="De Vos L."/>
            <person name="Chen L."/>
            <person name="Duong T.A."/>
            <person name="Gao Y."/>
            <person name="Hammerbacher A."/>
            <person name="Kikkert J.R."/>
            <person name="Li Y."/>
            <person name="Li H."/>
            <person name="Li K."/>
            <person name="Li Q."/>
            <person name="Liu X."/>
            <person name="Ma X."/>
            <person name="Naidoo K."/>
            <person name="Pethybridge S.J."/>
            <person name="Sun J."/>
            <person name="Steenkamp E.T."/>
            <person name="van der Nest M.A."/>
            <person name="van Wyk S."/>
            <person name="Wingfield M.J."/>
            <person name="Xiong C."/>
            <person name="Yue Q."/>
            <person name="Zhang X."/>
        </authorList>
    </citation>
    <scope>NUCLEOTIDE SEQUENCE [LARGE SCALE GENOMIC DNA]</scope>
    <source>
        <strain evidence="12 13">DSM 5745</strain>
    </source>
</reference>
<feature type="domain" description="Transcription initiation factor TFIID subunit 2 TPR repeats" evidence="11">
    <location>
        <begin position="756"/>
        <end position="1044"/>
    </location>
</feature>
<dbReference type="GO" id="GO:0006367">
    <property type="term" value="P:transcription initiation at RNA polymerase II promoter"/>
    <property type="evidence" value="ECO:0007669"/>
    <property type="project" value="TreeGrafter"/>
</dbReference>
<dbReference type="SUPFAM" id="SSF63737">
    <property type="entry name" value="Leukotriene A4 hydrolase N-terminal domain"/>
    <property type="match status" value="1"/>
</dbReference>
<keyword evidence="13" id="KW-1185">Reference proteome</keyword>
<dbReference type="InterPro" id="IPR027268">
    <property type="entry name" value="Peptidase_M4/M1_CTD_sf"/>
</dbReference>
<evidence type="ECO:0000256" key="6">
    <source>
        <dbReference type="ARBA" id="ARBA00023242"/>
    </source>
</evidence>